<keyword evidence="2" id="KW-0677">Repeat</keyword>
<evidence type="ECO:0000256" key="5">
    <source>
        <dbReference type="PROSITE-ProRule" id="PRU00302"/>
    </source>
</evidence>
<dbReference type="OMA" id="CGEAERP"/>
<feature type="region of interest" description="Disordered" evidence="6">
    <location>
        <begin position="381"/>
        <end position="400"/>
    </location>
</feature>
<feature type="compositionally biased region" description="Polar residues" evidence="6">
    <location>
        <begin position="480"/>
        <end position="495"/>
    </location>
</feature>
<dbReference type="Pfam" id="PF22633">
    <property type="entry name" value="F5_F8_type_C_2"/>
    <property type="match status" value="1"/>
</dbReference>
<sequence length="577" mass="64601">MPNGTWVGPIPLCDRSLSSVDHQASSRQTLISYPANLSIDGDRETCAYTDKMRPRWIRIDMRRSQRVRAVAITIPNGIYSRDAAQLTIYAISVRDSTTASYHKCADFNGRFSSRTLKLSCAGGEVEGRYIHVEDKRNRVDYFSLCEVEVYVNKGSYDCGEAERPTHAYSVRTETGAINYRCVYGYRLEGPPIRHCLQNGQWSLYQPICREIICPYLNEIEHGRIFYSGRKRDQLTLGTIANVSCDYGYRISGNPLQCEEDGSWSKSNLTCQPIECGMPFARHETEQYILVNGTTNYESIALLKCGDQEAVLICREDGTWSIPELDCATQNMLSKLGLVEEEQTDVPTGIVIGMAVVVFVLLLMVIFVLLMKRQKVLRRNSTDSLPSKETGSTLAPSSPQPYDNDAFYATIPVDNAGDPIDGKRKFMSTILFPRKKNSSDVVSVKDKGDKNDSTNSSTSTGCIYEEIGSKRNNHSKKSKMSLESSGKVSSASNDDSQPVYAQVDLDEKRRSRLIKSLCDRFEPVDPPAWENTYRAEEAPTFDEVDLEPIKLRELPPIPDDSGSDITYASLCIPLEPPT</sequence>
<feature type="non-terminal residue" evidence="9">
    <location>
        <position position="577"/>
    </location>
</feature>
<evidence type="ECO:0000256" key="4">
    <source>
        <dbReference type="ARBA" id="ARBA00023180"/>
    </source>
</evidence>
<evidence type="ECO:0000259" key="8">
    <source>
        <dbReference type="PROSITE" id="PS50923"/>
    </source>
</evidence>
<keyword evidence="3 5" id="KW-1015">Disulfide bond</keyword>
<accession>A0A087URT1</accession>
<dbReference type="PROSITE" id="PS50923">
    <property type="entry name" value="SUSHI"/>
    <property type="match status" value="2"/>
</dbReference>
<comment type="caution">
    <text evidence="5">Lacks conserved residue(s) required for the propagation of feature annotation.</text>
</comment>
<dbReference type="STRING" id="407821.A0A087URT1"/>
<keyword evidence="7" id="KW-0812">Transmembrane</keyword>
<feature type="domain" description="Sushi" evidence="8">
    <location>
        <begin position="211"/>
        <end position="272"/>
    </location>
</feature>
<feature type="compositionally biased region" description="Basic and acidic residues" evidence="6">
    <location>
        <begin position="442"/>
        <end position="451"/>
    </location>
</feature>
<feature type="region of interest" description="Disordered" evidence="6">
    <location>
        <begin position="440"/>
        <end position="499"/>
    </location>
</feature>
<dbReference type="CDD" id="cd00033">
    <property type="entry name" value="CCP"/>
    <property type="match status" value="2"/>
</dbReference>
<keyword evidence="1 5" id="KW-0768">Sushi</keyword>
<dbReference type="SUPFAM" id="SSF57535">
    <property type="entry name" value="Complement control module/SCR domain"/>
    <property type="match status" value="2"/>
</dbReference>
<evidence type="ECO:0000256" key="1">
    <source>
        <dbReference type="ARBA" id="ARBA00022659"/>
    </source>
</evidence>
<dbReference type="SUPFAM" id="SSF49785">
    <property type="entry name" value="Galactose-binding domain-like"/>
    <property type="match status" value="1"/>
</dbReference>
<dbReference type="InterPro" id="IPR008979">
    <property type="entry name" value="Galactose-bd-like_sf"/>
</dbReference>
<reference evidence="9 10" key="1">
    <citation type="submission" date="2013-11" db="EMBL/GenBank/DDBJ databases">
        <title>Genome sequencing of Stegodyphus mimosarum.</title>
        <authorList>
            <person name="Bechsgaard J."/>
        </authorList>
    </citation>
    <scope>NUCLEOTIDE SEQUENCE [LARGE SCALE GENOMIC DNA]</scope>
</reference>
<feature type="domain" description="Sushi" evidence="8">
    <location>
        <begin position="156"/>
        <end position="210"/>
    </location>
</feature>
<evidence type="ECO:0000256" key="2">
    <source>
        <dbReference type="ARBA" id="ARBA00022737"/>
    </source>
</evidence>
<dbReference type="PANTHER" id="PTHR19325">
    <property type="entry name" value="COMPLEMENT COMPONENT-RELATED SUSHI DOMAIN-CONTAINING"/>
    <property type="match status" value="1"/>
</dbReference>
<dbReference type="AlphaFoldDB" id="A0A087URT1"/>
<dbReference type="OrthoDB" id="6127264at2759"/>
<keyword evidence="4" id="KW-0325">Glycoprotein</keyword>
<gene>
    <name evidence="9" type="ORF">X975_14798</name>
</gene>
<evidence type="ECO:0000256" key="3">
    <source>
        <dbReference type="ARBA" id="ARBA00023157"/>
    </source>
</evidence>
<keyword evidence="7" id="KW-1133">Transmembrane helix</keyword>
<dbReference type="Proteomes" id="UP000054359">
    <property type="component" value="Unassembled WGS sequence"/>
</dbReference>
<name>A0A087URT1_STEMI</name>
<dbReference type="PANTHER" id="PTHR19325:SF575">
    <property type="entry name" value="LOCOMOTION-RELATED PROTEIN HIKARU GENKI"/>
    <property type="match status" value="1"/>
</dbReference>
<dbReference type="InterPro" id="IPR000436">
    <property type="entry name" value="Sushi_SCR_CCP_dom"/>
</dbReference>
<feature type="transmembrane region" description="Helical" evidence="7">
    <location>
        <begin position="349"/>
        <end position="370"/>
    </location>
</feature>
<evidence type="ECO:0000256" key="6">
    <source>
        <dbReference type="SAM" id="MobiDB-lite"/>
    </source>
</evidence>
<dbReference type="EMBL" id="KK121256">
    <property type="protein sequence ID" value="KFM80070.1"/>
    <property type="molecule type" value="Genomic_DNA"/>
</dbReference>
<evidence type="ECO:0000313" key="9">
    <source>
        <dbReference type="EMBL" id="KFM80070.1"/>
    </source>
</evidence>
<evidence type="ECO:0000313" key="10">
    <source>
        <dbReference type="Proteomes" id="UP000054359"/>
    </source>
</evidence>
<dbReference type="InterPro" id="IPR050350">
    <property type="entry name" value="Compl-Cell_Adhes-Reg"/>
</dbReference>
<dbReference type="Pfam" id="PF00084">
    <property type="entry name" value="Sushi"/>
    <property type="match status" value="2"/>
</dbReference>
<feature type="disulfide bond" evidence="5">
    <location>
        <begin position="181"/>
        <end position="208"/>
    </location>
</feature>
<dbReference type="SMART" id="SM00032">
    <property type="entry name" value="CCP"/>
    <property type="match status" value="2"/>
</dbReference>
<dbReference type="InterPro" id="IPR035976">
    <property type="entry name" value="Sushi/SCR/CCP_sf"/>
</dbReference>
<dbReference type="Gene3D" id="2.10.70.10">
    <property type="entry name" value="Complement Module, domain 1"/>
    <property type="match status" value="2"/>
</dbReference>
<dbReference type="Gene3D" id="2.60.120.260">
    <property type="entry name" value="Galactose-binding domain-like"/>
    <property type="match status" value="1"/>
</dbReference>
<keyword evidence="7" id="KW-0472">Membrane</keyword>
<protein>
    <submittedName>
        <fullName evidence="9">Sushi, von Willebrand factor type A, EGF and pentraxin domain-containing protein 1</fullName>
    </submittedName>
</protein>
<organism evidence="9 10">
    <name type="scientific">Stegodyphus mimosarum</name>
    <name type="common">African social velvet spider</name>
    <dbReference type="NCBI Taxonomy" id="407821"/>
    <lineage>
        <taxon>Eukaryota</taxon>
        <taxon>Metazoa</taxon>
        <taxon>Ecdysozoa</taxon>
        <taxon>Arthropoda</taxon>
        <taxon>Chelicerata</taxon>
        <taxon>Arachnida</taxon>
        <taxon>Araneae</taxon>
        <taxon>Araneomorphae</taxon>
        <taxon>Entelegynae</taxon>
        <taxon>Eresoidea</taxon>
        <taxon>Eresidae</taxon>
        <taxon>Stegodyphus</taxon>
    </lineage>
</organism>
<keyword evidence="10" id="KW-1185">Reference proteome</keyword>
<evidence type="ECO:0000256" key="7">
    <source>
        <dbReference type="SAM" id="Phobius"/>
    </source>
</evidence>
<proteinExistence type="predicted"/>